<gene>
    <name evidence="3" type="ORF">ABIC75_002116</name>
</gene>
<sequence>MRTIGLIGGMSWESSLIYYQWINRSVRDKCGPLHSARLLLDSFDFSEIAALQRAGDWDAAGAALAASARRLQGAGAECIVLATNTMHKVADAIAAATALPFIHIADPTGEAIVAQGLNSVLLLGTAFTMNEAFYRSRLEEKYGVHCLLPSEPQRAEVHRIIFDELCAGVVSDASREFYRTIINESIAAGAQGVILGCTEIGLLLSQDDVSLPLFNTAALHAEAAVAFALEKGAK</sequence>
<accession>A0ABV2JWZ6</accession>
<dbReference type="Gene3D" id="3.40.50.1860">
    <property type="match status" value="2"/>
</dbReference>
<dbReference type="PANTHER" id="PTHR21198">
    <property type="entry name" value="GLUTAMATE RACEMASE"/>
    <property type="match status" value="1"/>
</dbReference>
<reference evidence="3 4" key="1">
    <citation type="submission" date="2024-06" db="EMBL/GenBank/DDBJ databases">
        <title>Sorghum-associated microbial communities from plants grown in Nebraska, USA.</title>
        <authorList>
            <person name="Schachtman D."/>
        </authorList>
    </citation>
    <scope>NUCLEOTIDE SEQUENCE [LARGE SCALE GENOMIC DNA]</scope>
    <source>
        <strain evidence="3 4">1073</strain>
    </source>
</reference>
<comment type="caution">
    <text evidence="3">The sequence shown here is derived from an EMBL/GenBank/DDBJ whole genome shotgun (WGS) entry which is preliminary data.</text>
</comment>
<dbReference type="SUPFAM" id="SSF53681">
    <property type="entry name" value="Aspartate/glutamate racemase"/>
    <property type="match status" value="2"/>
</dbReference>
<dbReference type="PANTHER" id="PTHR21198:SF7">
    <property type="entry name" value="ASPARTATE-GLUTAMATE RACEMASE FAMILY"/>
    <property type="match status" value="1"/>
</dbReference>
<comment type="similarity">
    <text evidence="1">Belongs to the aspartate/glutamate racemases family.</text>
</comment>
<keyword evidence="2 3" id="KW-0413">Isomerase</keyword>
<name>A0ABV2JWZ6_9GAMM</name>
<dbReference type="InterPro" id="IPR015942">
    <property type="entry name" value="Asp/Glu/hydantoin_racemase"/>
</dbReference>
<organism evidence="3 4">
    <name type="scientific">Dyella japonica</name>
    <dbReference type="NCBI Taxonomy" id="231455"/>
    <lineage>
        <taxon>Bacteria</taxon>
        <taxon>Pseudomonadati</taxon>
        <taxon>Pseudomonadota</taxon>
        <taxon>Gammaproteobacteria</taxon>
        <taxon>Lysobacterales</taxon>
        <taxon>Rhodanobacteraceae</taxon>
        <taxon>Dyella</taxon>
    </lineage>
</organism>
<keyword evidence="4" id="KW-1185">Reference proteome</keyword>
<dbReference type="InterPro" id="IPR004380">
    <property type="entry name" value="Asp_race"/>
</dbReference>
<evidence type="ECO:0000313" key="4">
    <source>
        <dbReference type="Proteomes" id="UP001549184"/>
    </source>
</evidence>
<evidence type="ECO:0000256" key="1">
    <source>
        <dbReference type="ARBA" id="ARBA00007847"/>
    </source>
</evidence>
<evidence type="ECO:0000256" key="2">
    <source>
        <dbReference type="ARBA" id="ARBA00023235"/>
    </source>
</evidence>
<protein>
    <submittedName>
        <fullName evidence="3">Aspartate racemase</fullName>
        <ecNumber evidence="3">5.1.1.13</ecNumber>
    </submittedName>
</protein>
<dbReference type="Proteomes" id="UP001549184">
    <property type="component" value="Unassembled WGS sequence"/>
</dbReference>
<dbReference type="RefSeq" id="WP_354013801.1">
    <property type="nucleotide sequence ID" value="NZ_JBEPMU010000003.1"/>
</dbReference>
<dbReference type="InterPro" id="IPR001920">
    <property type="entry name" value="Asp/Glu_race"/>
</dbReference>
<proteinExistence type="inferred from homology"/>
<dbReference type="EC" id="5.1.1.13" evidence="3"/>
<evidence type="ECO:0000313" key="3">
    <source>
        <dbReference type="EMBL" id="MET3652384.1"/>
    </source>
</evidence>
<dbReference type="GO" id="GO:0047689">
    <property type="term" value="F:aspartate racemase activity"/>
    <property type="evidence" value="ECO:0007669"/>
    <property type="project" value="UniProtKB-EC"/>
</dbReference>
<dbReference type="Pfam" id="PF01177">
    <property type="entry name" value="Asp_Glu_race"/>
    <property type="match status" value="1"/>
</dbReference>
<dbReference type="NCBIfam" id="TIGR00035">
    <property type="entry name" value="asp_race"/>
    <property type="match status" value="1"/>
</dbReference>
<dbReference type="EMBL" id="JBEPMU010000003">
    <property type="protein sequence ID" value="MET3652384.1"/>
    <property type="molecule type" value="Genomic_DNA"/>
</dbReference>